<evidence type="ECO:0000313" key="3">
    <source>
        <dbReference type="Proteomes" id="UP000008022"/>
    </source>
</evidence>
<dbReference type="HOGENOM" id="CLU_2610273_0_0_1"/>
<organism evidence="2 3">
    <name type="scientific">Oryza rufipogon</name>
    <name type="common">Brownbeard rice</name>
    <name type="synonym">Asian wild rice</name>
    <dbReference type="NCBI Taxonomy" id="4529"/>
    <lineage>
        <taxon>Eukaryota</taxon>
        <taxon>Viridiplantae</taxon>
        <taxon>Streptophyta</taxon>
        <taxon>Embryophyta</taxon>
        <taxon>Tracheophyta</taxon>
        <taxon>Spermatophyta</taxon>
        <taxon>Magnoliopsida</taxon>
        <taxon>Liliopsida</taxon>
        <taxon>Poales</taxon>
        <taxon>Poaceae</taxon>
        <taxon>BOP clade</taxon>
        <taxon>Oryzoideae</taxon>
        <taxon>Oryzeae</taxon>
        <taxon>Oryzinae</taxon>
        <taxon>Oryza</taxon>
    </lineage>
</organism>
<name>A0A0E0P6H5_ORYRU</name>
<evidence type="ECO:0000256" key="1">
    <source>
        <dbReference type="SAM" id="MobiDB-lite"/>
    </source>
</evidence>
<reference evidence="3" key="1">
    <citation type="submission" date="2013-06" db="EMBL/GenBank/DDBJ databases">
        <authorList>
            <person name="Zhao Q."/>
        </authorList>
    </citation>
    <scope>NUCLEOTIDE SEQUENCE</scope>
    <source>
        <strain evidence="3">cv. W1943</strain>
    </source>
</reference>
<dbReference type="Gramene" id="ORUFI04G06400.1">
    <property type="protein sequence ID" value="ORUFI04G06400.1"/>
    <property type="gene ID" value="ORUFI04G06400"/>
</dbReference>
<dbReference type="Proteomes" id="UP000008022">
    <property type="component" value="Unassembled WGS sequence"/>
</dbReference>
<feature type="region of interest" description="Disordered" evidence="1">
    <location>
        <begin position="1"/>
        <end position="26"/>
    </location>
</feature>
<evidence type="ECO:0000313" key="2">
    <source>
        <dbReference type="EnsemblPlants" id="ORUFI04G06400.1"/>
    </source>
</evidence>
<dbReference type="EnsemblPlants" id="ORUFI04G06400.1">
    <property type="protein sequence ID" value="ORUFI04G06400.1"/>
    <property type="gene ID" value="ORUFI04G06400"/>
</dbReference>
<protein>
    <submittedName>
        <fullName evidence="2">Uncharacterized protein</fullName>
    </submittedName>
</protein>
<proteinExistence type="predicted"/>
<accession>A0A0E0P6H5</accession>
<reference evidence="2" key="2">
    <citation type="submission" date="2015-06" db="UniProtKB">
        <authorList>
            <consortium name="EnsemblPlants"/>
        </authorList>
    </citation>
    <scope>IDENTIFICATION</scope>
</reference>
<sequence length="79" mass="8538">MSWHVKKHTFGDSHASTRIDGPTAQTNLKCGQTTVHSLRGPHVSPLVGPEVGPSVRLNPMFGKTAMATSHLHPQRGSSW</sequence>
<keyword evidence="3" id="KW-1185">Reference proteome</keyword>
<dbReference type="AlphaFoldDB" id="A0A0E0P6H5"/>